<dbReference type="AlphaFoldDB" id="A0A8D8ISF7"/>
<evidence type="ECO:0000256" key="1">
    <source>
        <dbReference type="ARBA" id="ARBA00004613"/>
    </source>
</evidence>
<dbReference type="Pfam" id="PF00188">
    <property type="entry name" value="CAP"/>
    <property type="match status" value="1"/>
</dbReference>
<evidence type="ECO:0000259" key="6">
    <source>
        <dbReference type="SMART" id="SM00198"/>
    </source>
</evidence>
<sequence>MSINRKVQVLFVLFSFLAAVVRPQEDYCNPDLCESGVSNIGCGASNDLSPDCVDAKKYTFDDKLKKILLDEHNKYRNQVAKGELDWLPKAANMVTMDWDDDLAYLAELNANKCLFEHDKCHNTKKYPDSGQNIASWGTSGDDIDVESTLKTLVQEWWDERHFATPKLMKKLFDKEKALHFTMLVRSNASRVGCGMVKYRSGEWLWVQLVCNYSYTNMIGTPVYTAGEPCSQCKTGCDATYDGLCKKDEPVDVGA</sequence>
<keyword evidence="4 5" id="KW-0732">Signal</keyword>
<comment type="similarity">
    <text evidence="2">Belongs to the CRISP family.</text>
</comment>
<evidence type="ECO:0000256" key="5">
    <source>
        <dbReference type="SAM" id="SignalP"/>
    </source>
</evidence>
<protein>
    <submittedName>
        <fullName evidence="7">Venom allergen 5</fullName>
    </submittedName>
</protein>
<dbReference type="PANTHER" id="PTHR10334">
    <property type="entry name" value="CYSTEINE-RICH SECRETORY PROTEIN-RELATED"/>
    <property type="match status" value="1"/>
</dbReference>
<comment type="subcellular location">
    <subcellularLocation>
        <location evidence="1">Secreted</location>
    </subcellularLocation>
</comment>
<evidence type="ECO:0000313" key="7">
    <source>
        <dbReference type="EMBL" id="CAG6559784.1"/>
    </source>
</evidence>
<dbReference type="InterPro" id="IPR034763">
    <property type="entry name" value="P14a_insect"/>
</dbReference>
<dbReference type="GO" id="GO:0005576">
    <property type="term" value="C:extracellular region"/>
    <property type="evidence" value="ECO:0007669"/>
    <property type="project" value="UniProtKB-SubCell"/>
</dbReference>
<evidence type="ECO:0000256" key="2">
    <source>
        <dbReference type="ARBA" id="ARBA00009923"/>
    </source>
</evidence>
<reference evidence="7" key="1">
    <citation type="submission" date="2021-05" db="EMBL/GenBank/DDBJ databases">
        <authorList>
            <person name="Alioto T."/>
            <person name="Alioto T."/>
            <person name="Gomez Garrido J."/>
        </authorList>
    </citation>
    <scope>NUCLEOTIDE SEQUENCE</scope>
</reference>
<proteinExistence type="inferred from homology"/>
<keyword evidence="3" id="KW-0964">Secreted</keyword>
<dbReference type="SMART" id="SM00198">
    <property type="entry name" value="SCP"/>
    <property type="match status" value="1"/>
</dbReference>
<dbReference type="PIRSF" id="PIRSF038921">
    <property type="entry name" value="P14a"/>
    <property type="match status" value="1"/>
</dbReference>
<name>A0A8D8ISF7_CULPI</name>
<dbReference type="EMBL" id="HBUE01157393">
    <property type="protein sequence ID" value="CAG6508428.1"/>
    <property type="molecule type" value="Transcribed_RNA"/>
</dbReference>
<dbReference type="InterPro" id="IPR035940">
    <property type="entry name" value="CAP_sf"/>
</dbReference>
<dbReference type="InterPro" id="IPR014044">
    <property type="entry name" value="CAP_dom"/>
</dbReference>
<dbReference type="SUPFAM" id="SSF55797">
    <property type="entry name" value="PR-1-like"/>
    <property type="match status" value="1"/>
</dbReference>
<feature type="signal peptide" evidence="5">
    <location>
        <begin position="1"/>
        <end position="23"/>
    </location>
</feature>
<feature type="chain" id="PRO_5033669713" evidence="5">
    <location>
        <begin position="24"/>
        <end position="254"/>
    </location>
</feature>
<dbReference type="Gene3D" id="3.40.33.10">
    <property type="entry name" value="CAP"/>
    <property type="match status" value="1"/>
</dbReference>
<evidence type="ECO:0000256" key="4">
    <source>
        <dbReference type="ARBA" id="ARBA00022729"/>
    </source>
</evidence>
<feature type="domain" description="SCP" evidence="6">
    <location>
        <begin position="63"/>
        <end position="219"/>
    </location>
</feature>
<organism evidence="7">
    <name type="scientific">Culex pipiens</name>
    <name type="common">House mosquito</name>
    <dbReference type="NCBI Taxonomy" id="7175"/>
    <lineage>
        <taxon>Eukaryota</taxon>
        <taxon>Metazoa</taxon>
        <taxon>Ecdysozoa</taxon>
        <taxon>Arthropoda</taxon>
        <taxon>Hexapoda</taxon>
        <taxon>Insecta</taxon>
        <taxon>Pterygota</taxon>
        <taxon>Neoptera</taxon>
        <taxon>Endopterygota</taxon>
        <taxon>Diptera</taxon>
        <taxon>Nematocera</taxon>
        <taxon>Culicoidea</taxon>
        <taxon>Culicidae</taxon>
        <taxon>Culicinae</taxon>
        <taxon>Culicini</taxon>
        <taxon>Culex</taxon>
        <taxon>Culex</taxon>
    </lineage>
</organism>
<dbReference type="InterPro" id="IPR001283">
    <property type="entry name" value="CRISP-related"/>
</dbReference>
<evidence type="ECO:0000256" key="3">
    <source>
        <dbReference type="ARBA" id="ARBA00022525"/>
    </source>
</evidence>
<accession>A0A8D8ISF7</accession>
<dbReference type="EMBL" id="HBUE01262510">
    <property type="protein sequence ID" value="CAG6559784.1"/>
    <property type="molecule type" value="Transcribed_RNA"/>
</dbReference>
<dbReference type="CDD" id="cd05380">
    <property type="entry name" value="CAP_euk"/>
    <property type="match status" value="1"/>
</dbReference>